<keyword evidence="2" id="KW-0547">Nucleotide-binding</keyword>
<reference evidence="6 7" key="1">
    <citation type="submission" date="2018-01" db="EMBL/GenBank/DDBJ databases">
        <title>Genomic Encyclopedia of Type Strains, Phase III (KMG-III): the genomes of soil and plant-associated and newly described type strains.</title>
        <authorList>
            <person name="Whitman W."/>
        </authorList>
    </citation>
    <scope>NUCLEOTIDE SEQUENCE [LARGE SCALE GENOMIC DNA]</scope>
    <source>
        <strain evidence="6 7">HKI456</strain>
    </source>
</reference>
<dbReference type="InterPro" id="IPR001482">
    <property type="entry name" value="T2SS/T4SS_dom"/>
</dbReference>
<keyword evidence="7" id="KW-1185">Reference proteome</keyword>
<dbReference type="SMART" id="SM00382">
    <property type="entry name" value="AAA"/>
    <property type="match status" value="1"/>
</dbReference>
<feature type="domain" description="Bacterial type II secretion system protein E" evidence="5">
    <location>
        <begin position="308"/>
        <end position="322"/>
    </location>
</feature>
<dbReference type="Pfam" id="PF00437">
    <property type="entry name" value="T2SSE"/>
    <property type="match status" value="1"/>
</dbReference>
<dbReference type="InterPro" id="IPR003593">
    <property type="entry name" value="AAA+_ATPase"/>
</dbReference>
<evidence type="ECO:0000256" key="1">
    <source>
        <dbReference type="ARBA" id="ARBA00006611"/>
    </source>
</evidence>
<dbReference type="PANTHER" id="PTHR30258">
    <property type="entry name" value="TYPE II SECRETION SYSTEM PROTEIN GSPE-RELATED"/>
    <property type="match status" value="1"/>
</dbReference>
<dbReference type="SUPFAM" id="SSF52540">
    <property type="entry name" value="P-loop containing nucleoside triphosphate hydrolases"/>
    <property type="match status" value="1"/>
</dbReference>
<evidence type="ECO:0000313" key="6">
    <source>
        <dbReference type="EMBL" id="PPB83371.1"/>
    </source>
</evidence>
<evidence type="ECO:0000259" key="5">
    <source>
        <dbReference type="PROSITE" id="PS00662"/>
    </source>
</evidence>
<dbReference type="Proteomes" id="UP000243096">
    <property type="component" value="Unassembled WGS sequence"/>
</dbReference>
<proteinExistence type="inferred from homology"/>
<evidence type="ECO:0000256" key="2">
    <source>
        <dbReference type="ARBA" id="ARBA00022741"/>
    </source>
</evidence>
<accession>A0A2P5K9H8</accession>
<evidence type="ECO:0000256" key="4">
    <source>
        <dbReference type="SAM" id="MobiDB-lite"/>
    </source>
</evidence>
<protein>
    <submittedName>
        <fullName evidence="6">Type IV pilus assembly protein PilB</fullName>
    </submittedName>
</protein>
<feature type="compositionally biased region" description="Basic and acidic residues" evidence="4">
    <location>
        <begin position="53"/>
        <end position="62"/>
    </location>
</feature>
<dbReference type="PANTHER" id="PTHR30258:SF1">
    <property type="entry name" value="PROTEIN TRANSPORT PROTEIN HOFB HOMOLOG"/>
    <property type="match status" value="1"/>
</dbReference>
<dbReference type="Gene3D" id="3.30.450.90">
    <property type="match status" value="1"/>
</dbReference>
<sequence length="496" mass="53212">MQRARDDKQVFIALRRQHIASMPDHPLFPAEPPSPAAHGAHPISMRSTAEPPVPREADEHARSGFTAPAAPVHSATAPGATKLTTRAAQRARALAHAAQSDDTDAPAVRLLNDLFAQAGACRASDIHIEPGRHQWQIRLRIDGRLHRLDNPPAHLRDAVITRIKVLSRLDIAQRRAPQDGRLRIAVSGAGFDEFRVSTLPTVFGEKVVLRRLDALPDGLDLTGLGFDAAQLSAVQHALRVRQGMVLVTGPTGSGKTLTLYTFMRELNRDAFNLCTIEDPSEIELAGINQVSVNDRAGLGFASVLRALLRQDPDVIMVGEIRDTETASVAINAAQTGHLLLATLHTNDAPATLARLTDLGVEPYNVAAAVKLITAQRLVRRLCSTCRLADTPNPVALRAAGMTAAHVDQALAGRWQSYRPVGCTACRGTGFVGRCAIHQVVPVTAALQQRIAARTPTHALADAMRAAGLQTLRQSALARVRDGTTSLHEALAVTDDA</sequence>
<dbReference type="GO" id="GO:0005886">
    <property type="term" value="C:plasma membrane"/>
    <property type="evidence" value="ECO:0007669"/>
    <property type="project" value="TreeGrafter"/>
</dbReference>
<dbReference type="CDD" id="cd01129">
    <property type="entry name" value="PulE-GspE-like"/>
    <property type="match status" value="1"/>
</dbReference>
<dbReference type="PROSITE" id="PS00662">
    <property type="entry name" value="T2SP_E"/>
    <property type="match status" value="1"/>
</dbReference>
<dbReference type="EMBL" id="PRDW01000008">
    <property type="protein sequence ID" value="PPB83371.1"/>
    <property type="molecule type" value="Genomic_DNA"/>
</dbReference>
<organism evidence="6 7">
    <name type="scientific">Mycetohabitans endofungorum</name>
    <dbReference type="NCBI Taxonomy" id="417203"/>
    <lineage>
        <taxon>Bacteria</taxon>
        <taxon>Pseudomonadati</taxon>
        <taxon>Pseudomonadota</taxon>
        <taxon>Betaproteobacteria</taxon>
        <taxon>Burkholderiales</taxon>
        <taxon>Burkholderiaceae</taxon>
        <taxon>Mycetohabitans</taxon>
    </lineage>
</organism>
<keyword evidence="3" id="KW-0067">ATP-binding</keyword>
<gene>
    <name evidence="6" type="ORF">B0O95_10831</name>
</gene>
<dbReference type="GO" id="GO:0005524">
    <property type="term" value="F:ATP binding"/>
    <property type="evidence" value="ECO:0007669"/>
    <property type="project" value="UniProtKB-KW"/>
</dbReference>
<comment type="similarity">
    <text evidence="1">Belongs to the GSP E family.</text>
</comment>
<name>A0A2P5K9H8_9BURK</name>
<dbReference type="GO" id="GO:0016887">
    <property type="term" value="F:ATP hydrolysis activity"/>
    <property type="evidence" value="ECO:0007669"/>
    <property type="project" value="TreeGrafter"/>
</dbReference>
<evidence type="ECO:0000256" key="3">
    <source>
        <dbReference type="ARBA" id="ARBA00022840"/>
    </source>
</evidence>
<dbReference type="AlphaFoldDB" id="A0A2P5K9H8"/>
<evidence type="ECO:0000313" key="7">
    <source>
        <dbReference type="Proteomes" id="UP000243096"/>
    </source>
</evidence>
<dbReference type="InterPro" id="IPR027417">
    <property type="entry name" value="P-loop_NTPase"/>
</dbReference>
<comment type="caution">
    <text evidence="6">The sequence shown here is derived from an EMBL/GenBank/DDBJ whole genome shotgun (WGS) entry which is preliminary data.</text>
</comment>
<dbReference type="Gene3D" id="3.40.50.300">
    <property type="entry name" value="P-loop containing nucleotide triphosphate hydrolases"/>
    <property type="match status" value="1"/>
</dbReference>
<feature type="region of interest" description="Disordered" evidence="4">
    <location>
        <begin position="23"/>
        <end position="62"/>
    </location>
</feature>